<dbReference type="PROSITE" id="PS51005">
    <property type="entry name" value="NAC"/>
    <property type="match status" value="1"/>
</dbReference>
<evidence type="ECO:0000313" key="8">
    <source>
        <dbReference type="Proteomes" id="UP001642487"/>
    </source>
</evidence>
<name>A0ABP0XJX8_9ROSI</name>
<sequence>MDEGESRIWSVLVMTNTSYVFKDQVVNIGRLPHPCLKRSSPRLGSSYDSKVKVKPKSSYDFKAKDSKVELEPRQEPSYDFEVNARSPYVPEVEANANLYIPPHGRILYFFPFTFVFSLLAFSSEHTPRQKRTNKEQGTMMPENGQQLSVPPGFRFHPTDEELLYYYLRKKVSYEAIELDVIREVDLNKLEPWDLKDKCRIGSGHQNEWYFFSHKDKKYPTGTRTNRATSAGFWKATGRDKTIHMGNCNSKRIGMRKTLVFYTGRAPHGQKTDWIMHEYRLEDDNPELHEDGWVVCRVFKKKSHKPEVPQEQQLDYYAHTKLGSSSASVMGAEMGEPKNNNNHMQEPYNNDYSFDGCMQLPQLFSPESSVATPISLNAAATVECPQNIWRLSCGLVQHERFSTDWSFLNRLLALDQQSRSKSTLSDDLTMGHSNSRKFSFPFPYPYPLASGADFIKFSK</sequence>
<accession>A0ABP0XJX8</accession>
<evidence type="ECO:0000313" key="7">
    <source>
        <dbReference type="EMBL" id="CAK9308494.1"/>
    </source>
</evidence>
<dbReference type="SUPFAM" id="SSF101941">
    <property type="entry name" value="NAC domain"/>
    <property type="match status" value="1"/>
</dbReference>
<evidence type="ECO:0000256" key="1">
    <source>
        <dbReference type="ARBA" id="ARBA00023015"/>
    </source>
</evidence>
<dbReference type="InterPro" id="IPR003441">
    <property type="entry name" value="NAC-dom"/>
</dbReference>
<keyword evidence="1" id="KW-0805">Transcription regulation</keyword>
<dbReference type="InterPro" id="IPR036093">
    <property type="entry name" value="NAC_dom_sf"/>
</dbReference>
<keyword evidence="2" id="KW-0238">DNA-binding</keyword>
<dbReference type="PANTHER" id="PTHR31744">
    <property type="entry name" value="PROTEIN CUP-SHAPED COTYLEDON 2-RELATED"/>
    <property type="match status" value="1"/>
</dbReference>
<dbReference type="Proteomes" id="UP001642487">
    <property type="component" value="Chromosome 1"/>
</dbReference>
<evidence type="ECO:0000256" key="4">
    <source>
        <dbReference type="ARBA" id="ARBA00023242"/>
    </source>
</evidence>
<feature type="domain" description="NAC" evidence="6">
    <location>
        <begin position="149"/>
        <end position="300"/>
    </location>
</feature>
<organism evidence="7 8">
    <name type="scientific">Citrullus colocynthis</name>
    <name type="common">colocynth</name>
    <dbReference type="NCBI Taxonomy" id="252529"/>
    <lineage>
        <taxon>Eukaryota</taxon>
        <taxon>Viridiplantae</taxon>
        <taxon>Streptophyta</taxon>
        <taxon>Embryophyta</taxon>
        <taxon>Tracheophyta</taxon>
        <taxon>Spermatophyta</taxon>
        <taxon>Magnoliopsida</taxon>
        <taxon>eudicotyledons</taxon>
        <taxon>Gunneridae</taxon>
        <taxon>Pentapetalae</taxon>
        <taxon>rosids</taxon>
        <taxon>fabids</taxon>
        <taxon>Cucurbitales</taxon>
        <taxon>Cucurbitaceae</taxon>
        <taxon>Benincaseae</taxon>
        <taxon>Citrullus</taxon>
    </lineage>
</organism>
<dbReference type="Gene3D" id="2.170.150.80">
    <property type="entry name" value="NAC domain"/>
    <property type="match status" value="1"/>
</dbReference>
<evidence type="ECO:0000256" key="3">
    <source>
        <dbReference type="ARBA" id="ARBA00023163"/>
    </source>
</evidence>
<protein>
    <recommendedName>
        <fullName evidence="6">NAC domain-containing protein</fullName>
    </recommendedName>
</protein>
<dbReference type="EMBL" id="OZ021735">
    <property type="protein sequence ID" value="CAK9308494.1"/>
    <property type="molecule type" value="Genomic_DNA"/>
</dbReference>
<reference evidence="7 8" key="1">
    <citation type="submission" date="2024-03" db="EMBL/GenBank/DDBJ databases">
        <authorList>
            <person name="Gkanogiannis A."/>
            <person name="Becerra Lopez-Lavalle L."/>
        </authorList>
    </citation>
    <scope>NUCLEOTIDE SEQUENCE [LARGE SCALE GENOMIC DNA]</scope>
</reference>
<evidence type="ECO:0000259" key="6">
    <source>
        <dbReference type="PROSITE" id="PS51005"/>
    </source>
</evidence>
<gene>
    <name evidence="7" type="ORF">CITCOLO1_LOCUS2</name>
</gene>
<feature type="region of interest" description="Disordered" evidence="5">
    <location>
        <begin position="127"/>
        <end position="151"/>
    </location>
</feature>
<evidence type="ECO:0000256" key="2">
    <source>
        <dbReference type="ARBA" id="ARBA00023125"/>
    </source>
</evidence>
<evidence type="ECO:0000256" key="5">
    <source>
        <dbReference type="SAM" id="MobiDB-lite"/>
    </source>
</evidence>
<keyword evidence="8" id="KW-1185">Reference proteome</keyword>
<keyword evidence="4" id="KW-0539">Nucleus</keyword>
<dbReference type="PANTHER" id="PTHR31744:SF212">
    <property type="entry name" value="PROTEIN SOMBRERO-LIKE ISOFORM X2"/>
    <property type="match status" value="1"/>
</dbReference>
<proteinExistence type="predicted"/>
<dbReference type="Pfam" id="PF02365">
    <property type="entry name" value="NAM"/>
    <property type="match status" value="1"/>
</dbReference>
<keyword evidence="3" id="KW-0804">Transcription</keyword>